<dbReference type="Pfam" id="PF12892">
    <property type="entry name" value="FctA"/>
    <property type="match status" value="4"/>
</dbReference>
<dbReference type="Pfam" id="PF13519">
    <property type="entry name" value="VWA_2"/>
    <property type="match status" value="1"/>
</dbReference>
<dbReference type="InterPro" id="IPR036465">
    <property type="entry name" value="vWFA_dom_sf"/>
</dbReference>
<dbReference type="PANTHER" id="PTHR34819:SF3">
    <property type="entry name" value="CELL SURFACE PROTEIN"/>
    <property type="match status" value="1"/>
</dbReference>
<dbReference type="NCBIfam" id="TIGR03786">
    <property type="entry name" value="strep_pil_rpt"/>
    <property type="match status" value="3"/>
</dbReference>
<dbReference type="Gene3D" id="3.40.50.410">
    <property type="entry name" value="von Willebrand factor, type A domain"/>
    <property type="match status" value="1"/>
</dbReference>
<dbReference type="PANTHER" id="PTHR34819">
    <property type="entry name" value="LARGE CYSTEINE-RICH PERIPLASMIC PROTEIN OMCB"/>
    <property type="match status" value="1"/>
</dbReference>
<evidence type="ECO:0000313" key="5">
    <source>
        <dbReference type="Proteomes" id="UP000002255"/>
    </source>
</evidence>
<dbReference type="Proteomes" id="UP000002255">
    <property type="component" value="Chromosome"/>
</dbReference>
<dbReference type="Gene3D" id="2.60.40.3050">
    <property type="match status" value="4"/>
</dbReference>
<dbReference type="InterPro" id="IPR055354">
    <property type="entry name" value="DUF7507"/>
</dbReference>
<feature type="transmembrane region" description="Helical" evidence="2">
    <location>
        <begin position="2698"/>
        <end position="2715"/>
    </location>
</feature>
<dbReference type="SMART" id="SM00327">
    <property type="entry name" value="VWA"/>
    <property type="match status" value="1"/>
</dbReference>
<dbReference type="Pfam" id="PF24346">
    <property type="entry name" value="DUF7507"/>
    <property type="match status" value="1"/>
</dbReference>
<sequence length="2724" mass="286229">MTRNRTAGRRTTRFAPGIAAVLALGLVGAGVVPVAGLVDLAQPAVAAEGDVVTTNPARPAGLEEPDKVADPATHHEYPGSDSLARTDTTNYLEYFDSSRNQGRIWTDKSVFNKDVGIPKTMDQDPGELKVGPDELAVALSALGSTRHVMSTEPVPIDVVLVLDNSYSMTQCVESDAFCRGPNVWQDSRAAAMADAVNSAIQIIHEDDPDNRVAIVLFGTNSEVVTGLVNPQPTGSRYVWLTQSGNSNTNGVLTLHVGNQTRTIGTSGSDTQYTNIQRGLTTGLGLLASQAKAAVTGSEQRVPNLILFTDGEPTRSSTSQSWWNPSGSAVQGPSSTGSAFYGNGFLAALSASLLKAKVEAHYNDADYNRSHGLVGVDANVYTVGLGINGLATSARDIALATLDPSANLGKADGIYGDFTSTFNAYKTGGRPNVPVNTGVDYRINHPAAADAGFREFDPTTDADFKYNKAFFSPMNTEELKKDLDRIAETIIEAAPNYPVEVRSDNASTEGYITFVDELGPYMEVTDFNRIAFCSFTEASPTKCIDKTFLESDIVDEGGGTFSYIFDGEYEANTVSGSDGPVDLSAIKITVTKGASLADGDVVTMSLPAALLPIYDKRVMVDSDGEPVEITPYISHPFHAYYKVAPKPAVLSYLAGINTTSPEERAALAAYVEANTGDGTVRFYSNAHSGAGSDAGLATSSFTPALRNDFYRFSVDSPLYIDDEFKEALTGANWDATQKLAGGDNLEIFYMDVAYVRAGDSLERVPFPVATTAGKLKAAGFSPSGTGPLVAPAGMLDLSDRTANLDFPKCAVEWVAGLPECYDPGDPEFDPNPSNTAATVRTTTSERGQSGGSDAVTAALGNNGFLAYDAPGTLTVRKTVEHDGFDPLGATEFTFRLDVAGDEGDGGDEEKPGFPADVYASDDTFLREDSVVVGGTLTLKDGEYAVIYGLPHGTDYTVTELDIPDGYTLDGENPRFGTIDSSEPSEEEFVNTYEATPATAAPTVTKVLAQGEWDVKDTFTFLLCEGVTEGCQELTLTHGDVAEPGEGVTATGVFGGISFDRPGTYEYTLTEKDENTVNPSISYSAASYLWTVTVVDDGRGVLTATGVLTQVLGDGGQSLVPPLVVADGDATFTNVRDANQVSGTLQATKLAWDKTLVGGAMGNPTRAHEFDFKYLGAINGEPTAASEPQDLSFVDDTHLLGDPRGSWERKTNVAGSSAVSSSELTFTRAHVGHRLYYSVEEVETSDTSFVSTDPVVYIYEIAVGVDTETEVLGGMNPVTAMSVRCATTRDEVTDHGPLGTCRPGTDSFNPTTSVPALFQNEYEAGPVVAPLAATKELVGRDWYGDDAFTFRIEGDNTTTRNAIAAGYITLLTGDDPAVGVTLPAEISVTTEGVENVKFNLQFTRQGTYRFKITEVPGSAGGMTYSENSLVYTVTVSNPGDDDQSALVATSAWYSGDATFINRYEPAQTSATPWFSKLLKGRNWLPDEEFTFVIDGVVKDGVEPPMPAATTAKVTSANAVRFDFGSIVFDKAGTYTYVVSEQVPSDKAPGLDYDGRSATVTIVVKDSLEAELGAEVSYGGGFREFVNTYATELPWGFDVTKALTGREMAADEFTFKVVPGPGASERFGAQAALTVHGAAGDDGQVVTMDGPRVTFTQDDAGKNYCWEVSEDVPTEPLPGIAYDPVMHSVCVDVSDPGLGVLTATTRVTSLGGSGGGAADPIVITSAGGNPPWPAVPFENRFEPTSWTLAKTSDPADGHVERGDEITYTLTVVEDIGGAGSAVPTGIVVTDDLSDVIGPGRAEFIGFIGDHGGATFDAESGMLTWELGTFEESATLSYKVLVDDEAYGVTLRNVVTGTGNVPPETCDQETEIDELEDVCTTVHTTGPGWTMSKSANPEGDELLAPGDTVEYTLEVMNLSKEFAVTDIVVTDDLAEVLADGVVALVLDESGELAQPAVGAARLEGTTLVWDLAELAPGQTAEFTYSVTTKADGTAYGTTLRNKAWGVAKDGDAVLPPEDCTVGRPCSTEHEVATPEWTVVKSSDTEGAVPGGVITYELTVTNKGEVPLYGATISDGPVGHGGGVTDVWDFLDADGWDGKYTVQVGDDGEATDYTDATPEDGLQHVIDELGVEEQAVVTFTVQLPDKFDGVHLRNTVVGSLIPNPAGPGEPDGPSFPPQDCALPNGEKPCSVDHTYPPGGAWTLDKSAETPSGTSAVLPGDVVTYTLTVENTGTSVVTGVVITDDLAEVLADGVVTLDALVDPEVGAVRLEGTTLVWDVGDLEPEEKVEYTYSVTVKADAKSYGATLHNAAWGTGHGVTEDGPDEALPPENCTEDEPCSTDHEVATPQWTVAKSSDTQIAVPGGEITYELTVTNTGEVPLYGATISDGPVGHGESVTDIWDLLANGGSWDGEYTVQIGEQVTDYTDATPADGLQLTVDGLGVGEQAVVAFTVQLPDQLAAVHVRNTVTGSLIPDPAGPGEPEGRSFPPEDCAVSNGAAPCSADHVYTPPAEWTAAKTAETPSGTSTVEPGDTVVYTLTVQNTGLSPVTGVIVTDDLSAVLADGLVTLDSLMDPVQGSVSLDGTTLTWDVGTLAVGEPVTYSYSVTVSTDEDVWGLTLHNAAWGTGRGPTDEVLEPVWCTEAAPCTTDHEVGIPDPEPDPEPTGHGLPAPTDPEPDLPEPTSPVSGVSAARVSSGGALASTGGKVTALAAAGLLLTAGVLIVRRRREEPAD</sequence>
<keyword evidence="5" id="KW-1185">Reference proteome</keyword>
<dbReference type="HOGENOM" id="CLU_228160_0_0_11"/>
<evidence type="ECO:0000256" key="1">
    <source>
        <dbReference type="SAM" id="MobiDB-lite"/>
    </source>
</evidence>
<dbReference type="InterPro" id="IPR057687">
    <property type="entry name" value="DUF7927"/>
</dbReference>
<dbReference type="eggNOG" id="COG1361">
    <property type="taxonomic scope" value="Bacteria"/>
</dbReference>
<feature type="compositionally biased region" description="Low complexity" evidence="1">
    <location>
        <begin position="2675"/>
        <end position="2694"/>
    </location>
</feature>
<keyword evidence="2" id="KW-0812">Transmembrane</keyword>
<evidence type="ECO:0000259" key="3">
    <source>
        <dbReference type="PROSITE" id="PS50234"/>
    </source>
</evidence>
<dbReference type="Pfam" id="PF25549">
    <property type="entry name" value="DUF7927"/>
    <property type="match status" value="4"/>
</dbReference>
<feature type="compositionally biased region" description="Basic and acidic residues" evidence="1">
    <location>
        <begin position="64"/>
        <end position="78"/>
    </location>
</feature>
<dbReference type="EMBL" id="CP001821">
    <property type="protein sequence ID" value="ACZ29187.1"/>
    <property type="molecule type" value="Genomic_DNA"/>
</dbReference>
<dbReference type="KEGG" id="xce:Xcel_0147"/>
<dbReference type="RefSeq" id="WP_012876932.1">
    <property type="nucleotide sequence ID" value="NC_013530.1"/>
</dbReference>
<keyword evidence="2" id="KW-0472">Membrane</keyword>
<dbReference type="CDD" id="cd00198">
    <property type="entry name" value="vWFA"/>
    <property type="match status" value="1"/>
</dbReference>
<reference evidence="4 5" key="2">
    <citation type="journal article" date="2010" name="Stand. Genomic Sci.">
        <title>Complete genome sequence of Xylanimonas cellulosilytica type strain (XIL07).</title>
        <authorList>
            <person name="Foster B."/>
            <person name="Pukall R."/>
            <person name="Abt B."/>
            <person name="Nolan M."/>
            <person name="Glavina Del Rio T."/>
            <person name="Chen F."/>
            <person name="Lucas S."/>
            <person name="Tice H."/>
            <person name="Pitluck S."/>
            <person name="Cheng J.-F."/>
            <person name="Chertkov O."/>
            <person name="Brettin T."/>
            <person name="Han C."/>
            <person name="Detter J.C."/>
            <person name="Bruce D."/>
            <person name="Goodwin L."/>
            <person name="Ivanova N."/>
            <person name="Mavromatis K."/>
            <person name="Pati A."/>
            <person name="Mikhailova N."/>
            <person name="Chen A."/>
            <person name="Palaniappan K."/>
            <person name="Land M."/>
            <person name="Hauser L."/>
            <person name="Chang Y.-J."/>
            <person name="Jeffries C.D."/>
            <person name="Chain P."/>
            <person name="Rohde M."/>
            <person name="Goeker M."/>
            <person name="Bristow J."/>
            <person name="Eisen J.A."/>
            <person name="Markowitz V."/>
            <person name="Hugenholtz P."/>
            <person name="Kyrpides N.C."/>
            <person name="Klenk H.-P."/>
            <person name="Lapidus A."/>
        </authorList>
    </citation>
    <scope>NUCLEOTIDE SEQUENCE [LARGE SCALE GENOMIC DNA]</scope>
    <source>
        <strain evidence="5">DSM 15894 / CECT 5975 / LMG 20990 / XIL07</strain>
    </source>
</reference>
<dbReference type="PROSITE" id="PS50234">
    <property type="entry name" value="VWFA"/>
    <property type="match status" value="1"/>
</dbReference>
<organism evidence="4 5">
    <name type="scientific">Xylanimonas cellulosilytica (strain DSM 15894 / JCM 12276 / CECT 5975 / KCTC 9989 / LMG 20990 / NBRC 107835 / XIL07)</name>
    <dbReference type="NCBI Taxonomy" id="446471"/>
    <lineage>
        <taxon>Bacteria</taxon>
        <taxon>Bacillati</taxon>
        <taxon>Actinomycetota</taxon>
        <taxon>Actinomycetes</taxon>
        <taxon>Micrococcales</taxon>
        <taxon>Promicromonosporaceae</taxon>
        <taxon>Xylanimonas</taxon>
    </lineage>
</organism>
<evidence type="ECO:0000313" key="4">
    <source>
        <dbReference type="EMBL" id="ACZ29187.1"/>
    </source>
</evidence>
<dbReference type="InterPro" id="IPR038174">
    <property type="entry name" value="Strep_pil_link_sf"/>
</dbReference>
<dbReference type="InterPro" id="IPR055382">
    <property type="entry name" value="DUF7601"/>
</dbReference>
<keyword evidence="2" id="KW-1133">Transmembrane helix</keyword>
<feature type="region of interest" description="Disordered" evidence="1">
    <location>
        <begin position="2639"/>
        <end position="2694"/>
    </location>
</feature>
<reference evidence="5" key="1">
    <citation type="submission" date="2009-11" db="EMBL/GenBank/DDBJ databases">
        <title>The complete chromosome of Xylanimonas cellulosilytica DSM 15894.</title>
        <authorList>
            <consortium name="US DOE Joint Genome Institute (JGI-PGF)"/>
            <person name="Lucas S."/>
            <person name="Copeland A."/>
            <person name="Lapidus A."/>
            <person name="Glavina del Rio T."/>
            <person name="Dalin E."/>
            <person name="Tice H."/>
            <person name="Bruce D."/>
            <person name="Goodwin L."/>
            <person name="Pitluck S."/>
            <person name="Kyrpides N."/>
            <person name="Mavromatis K."/>
            <person name="Ivanova N."/>
            <person name="Mikhailova N."/>
            <person name="Foster B."/>
            <person name="Clum A."/>
            <person name="Brettin T."/>
            <person name="Detter J.C."/>
            <person name="Han C."/>
            <person name="Larimer F."/>
            <person name="Land M."/>
            <person name="Hauser L."/>
            <person name="Markowitz V."/>
            <person name="Cheng J.F."/>
            <person name="Hugenholtz P."/>
            <person name="Woyke T."/>
            <person name="Wu D."/>
            <person name="Gehrich-Schroeter G."/>
            <person name="Schneider S."/>
            <person name="Pukall S.R."/>
            <person name="Klenk H.P."/>
            <person name="Eisen J.A."/>
        </authorList>
    </citation>
    <scope>NUCLEOTIDE SEQUENCE [LARGE SCALE GENOMIC DNA]</scope>
    <source>
        <strain evidence="5">DSM 15894 / CECT 5975 / LMG 20990 / XIL07</strain>
    </source>
</reference>
<dbReference type="STRING" id="446471.Xcel_0147"/>
<proteinExistence type="predicted"/>
<feature type="domain" description="VWFA" evidence="3">
    <location>
        <begin position="157"/>
        <end position="313"/>
    </location>
</feature>
<gene>
    <name evidence="4" type="ordered locus">Xcel_0147</name>
</gene>
<dbReference type="InterPro" id="IPR047589">
    <property type="entry name" value="DUF11_rpt"/>
</dbReference>
<dbReference type="Gene3D" id="2.60.40.1140">
    <property type="entry name" value="Collagen-binding surface protein Cna, B-type domain"/>
    <property type="match status" value="1"/>
</dbReference>
<evidence type="ECO:0000256" key="2">
    <source>
        <dbReference type="SAM" id="Phobius"/>
    </source>
</evidence>
<dbReference type="NCBIfam" id="TIGR01451">
    <property type="entry name" value="B_ant_repeat"/>
    <property type="match status" value="4"/>
</dbReference>
<dbReference type="InterPro" id="IPR051172">
    <property type="entry name" value="Chlamydia_OmcB"/>
</dbReference>
<name>D1BU23_XYLCX</name>
<dbReference type="InterPro" id="IPR022464">
    <property type="entry name" value="Strep_pil_isopept_link"/>
</dbReference>
<dbReference type="SUPFAM" id="SSF53300">
    <property type="entry name" value="vWA-like"/>
    <property type="match status" value="1"/>
</dbReference>
<dbReference type="eggNOG" id="COG2304">
    <property type="taxonomic scope" value="Bacteria"/>
</dbReference>
<dbReference type="Pfam" id="PF24547">
    <property type="entry name" value="DUF7601"/>
    <property type="match status" value="1"/>
</dbReference>
<feature type="region of interest" description="Disordered" evidence="1">
    <location>
        <begin position="54"/>
        <end position="84"/>
    </location>
</feature>
<accession>D1BU23</accession>
<feature type="region of interest" description="Disordered" evidence="1">
    <location>
        <begin position="2464"/>
        <end position="2486"/>
    </location>
</feature>
<protein>
    <submittedName>
        <fullName evidence="4">LPXTG-motif cell wall anchor domain protein</fullName>
    </submittedName>
</protein>
<dbReference type="InterPro" id="IPR002035">
    <property type="entry name" value="VWF_A"/>
</dbReference>